<evidence type="ECO:0000256" key="1">
    <source>
        <dbReference type="SAM" id="Phobius"/>
    </source>
</evidence>
<dbReference type="EMBL" id="FZQA01000009">
    <property type="protein sequence ID" value="SNT75743.1"/>
    <property type="molecule type" value="Genomic_DNA"/>
</dbReference>
<keyword evidence="1" id="KW-0812">Transmembrane</keyword>
<evidence type="ECO:0000313" key="3">
    <source>
        <dbReference type="Proteomes" id="UP000198346"/>
    </source>
</evidence>
<keyword evidence="3" id="KW-1185">Reference proteome</keyword>
<name>A0A239Q0G4_9PROT</name>
<reference evidence="2 3" key="1">
    <citation type="submission" date="2017-07" db="EMBL/GenBank/DDBJ databases">
        <authorList>
            <person name="Sun Z.S."/>
            <person name="Albrecht U."/>
            <person name="Echele G."/>
            <person name="Lee C.C."/>
        </authorList>
    </citation>
    <scope>NUCLEOTIDE SEQUENCE [LARGE SCALE GENOMIC DNA]</scope>
    <source>
        <strain evidence="2 3">CGMCC 1.12710</strain>
    </source>
</reference>
<proteinExistence type="predicted"/>
<gene>
    <name evidence="2" type="ORF">SAMN06297382_2893</name>
</gene>
<feature type="transmembrane region" description="Helical" evidence="1">
    <location>
        <begin position="12"/>
        <end position="31"/>
    </location>
</feature>
<dbReference type="AlphaFoldDB" id="A0A239Q0G4"/>
<keyword evidence="1" id="KW-0472">Membrane</keyword>
<evidence type="ECO:0000313" key="2">
    <source>
        <dbReference type="EMBL" id="SNT75743.1"/>
    </source>
</evidence>
<dbReference type="Proteomes" id="UP000198346">
    <property type="component" value="Unassembled WGS sequence"/>
</dbReference>
<protein>
    <submittedName>
        <fullName evidence="2">Uncharacterized protein</fullName>
    </submittedName>
</protein>
<keyword evidence="1" id="KW-1133">Transmembrane helix</keyword>
<organism evidence="2 3">
    <name type="scientific">Amphiplicatus metriothermophilus</name>
    <dbReference type="NCBI Taxonomy" id="1519374"/>
    <lineage>
        <taxon>Bacteria</taxon>
        <taxon>Pseudomonadati</taxon>
        <taxon>Pseudomonadota</taxon>
        <taxon>Alphaproteobacteria</taxon>
        <taxon>Parvularculales</taxon>
        <taxon>Parvularculaceae</taxon>
        <taxon>Amphiplicatus</taxon>
    </lineage>
</organism>
<sequence length="32" mass="3113">MGAVIQQLRVVAGGLLCGAAFMVIVLAVAGAI</sequence>
<accession>A0A239Q0G4</accession>